<sequence length="520" mass="56272">MEHVLRGLLRSACAAIGCSYGLFVQVGPDERLVEVVTFGLTDEEPAQLTQTPDFSRVMRLLDQERRPVRLTTASRSGPLLGGEMMNNLLGVPIQAGPWPSAHLLFVDKDGGFDSADEEVAVAFADAAAMRLADVRQPETTARREQWLDAIADVSGIPLSHNSPRAAAGAIARRLREVSAADYVGLVLVDPAYPGVCSLEAADGLGMEYATGTRFTLREIAPAAELIRTRQTAVGEDVLWEEGYEPPQEWIDAFADITLAMVVPLSAPEEVLGVAFVGWRRGSAMETVAAREARHVESFVQSAALALQRVQQHQERTRALVLEDRERIARELRQGVIGRLFAIGTRLHSAAGLAPTSAVRERVEDAIQDLDGTTRDLISSVFHLEEANLDPSVCDRLGREVDAAGRRLGFTPRLVMEGTFDPAMPPEVEQSLPLVVRDALTYIAERGSATKVEMLVRASPDELALVVLDDGAVAGSDEAASYLRALTARAARLGGSCEAGVTEGRTTTKIYWHVPLQVSSH</sequence>
<dbReference type="InterPro" id="IPR036890">
    <property type="entry name" value="HATPase_C_sf"/>
</dbReference>
<reference evidence="4" key="1">
    <citation type="submission" date="2020-10" db="EMBL/GenBank/DDBJ databases">
        <title>Sequencing the genomes of 1000 actinobacteria strains.</title>
        <authorList>
            <person name="Klenk H.-P."/>
        </authorList>
    </citation>
    <scope>NUCLEOTIDE SEQUENCE</scope>
    <source>
        <strain evidence="4">DSM 45354</strain>
    </source>
</reference>
<proteinExistence type="predicted"/>
<protein>
    <submittedName>
        <fullName evidence="4">Signal transduction histidine kinase</fullName>
    </submittedName>
</protein>
<dbReference type="PANTHER" id="PTHR24421">
    <property type="entry name" value="NITRATE/NITRITE SENSOR PROTEIN NARX-RELATED"/>
    <property type="match status" value="1"/>
</dbReference>
<dbReference type="RefSeq" id="WP_192755958.1">
    <property type="nucleotide sequence ID" value="NZ_BAABJL010000128.1"/>
</dbReference>
<accession>A0A927N5X6</accession>
<evidence type="ECO:0000256" key="1">
    <source>
        <dbReference type="ARBA" id="ARBA00022679"/>
    </source>
</evidence>
<dbReference type="SUPFAM" id="SSF55781">
    <property type="entry name" value="GAF domain-like"/>
    <property type="match status" value="2"/>
</dbReference>
<dbReference type="Gene3D" id="3.30.565.10">
    <property type="entry name" value="Histidine kinase-like ATPase, C-terminal domain"/>
    <property type="match status" value="1"/>
</dbReference>
<dbReference type="PANTHER" id="PTHR24421:SF56">
    <property type="entry name" value="OXYGEN SENSOR HISTIDINE KINASE RESPONSE REGULATOR DOST"/>
    <property type="match status" value="1"/>
</dbReference>
<dbReference type="AlphaFoldDB" id="A0A927N5X6"/>
<dbReference type="Proteomes" id="UP000638648">
    <property type="component" value="Unassembled WGS sequence"/>
</dbReference>
<name>A0A927N5X6_9ACTN</name>
<dbReference type="Gene3D" id="1.20.5.1930">
    <property type="match status" value="1"/>
</dbReference>
<dbReference type="InterPro" id="IPR050482">
    <property type="entry name" value="Sensor_HK_TwoCompSys"/>
</dbReference>
<keyword evidence="1" id="KW-0808">Transferase</keyword>
<gene>
    <name evidence="4" type="ORF">HEB94_009864</name>
</gene>
<evidence type="ECO:0000256" key="3">
    <source>
        <dbReference type="ARBA" id="ARBA00023012"/>
    </source>
</evidence>
<dbReference type="EMBL" id="JADBEM010000001">
    <property type="protein sequence ID" value="MBE1613016.1"/>
    <property type="molecule type" value="Genomic_DNA"/>
</dbReference>
<keyword evidence="2 4" id="KW-0418">Kinase</keyword>
<organism evidence="4 5">
    <name type="scientific">Actinopolymorpha pittospori</name>
    <dbReference type="NCBI Taxonomy" id="648752"/>
    <lineage>
        <taxon>Bacteria</taxon>
        <taxon>Bacillati</taxon>
        <taxon>Actinomycetota</taxon>
        <taxon>Actinomycetes</taxon>
        <taxon>Propionibacteriales</taxon>
        <taxon>Actinopolymorphaceae</taxon>
        <taxon>Actinopolymorpha</taxon>
    </lineage>
</organism>
<dbReference type="GO" id="GO:0016301">
    <property type="term" value="F:kinase activity"/>
    <property type="evidence" value="ECO:0007669"/>
    <property type="project" value="UniProtKB-KW"/>
</dbReference>
<keyword evidence="3" id="KW-0902">Two-component regulatory system</keyword>
<evidence type="ECO:0000256" key="2">
    <source>
        <dbReference type="ARBA" id="ARBA00022777"/>
    </source>
</evidence>
<keyword evidence="5" id="KW-1185">Reference proteome</keyword>
<dbReference type="InterPro" id="IPR029016">
    <property type="entry name" value="GAF-like_dom_sf"/>
</dbReference>
<evidence type="ECO:0000313" key="4">
    <source>
        <dbReference type="EMBL" id="MBE1613016.1"/>
    </source>
</evidence>
<dbReference type="GO" id="GO:0000160">
    <property type="term" value="P:phosphorelay signal transduction system"/>
    <property type="evidence" value="ECO:0007669"/>
    <property type="project" value="UniProtKB-KW"/>
</dbReference>
<comment type="caution">
    <text evidence="4">The sequence shown here is derived from an EMBL/GenBank/DDBJ whole genome shotgun (WGS) entry which is preliminary data.</text>
</comment>
<evidence type="ECO:0000313" key="5">
    <source>
        <dbReference type="Proteomes" id="UP000638648"/>
    </source>
</evidence>
<dbReference type="Gene3D" id="3.30.450.40">
    <property type="match status" value="2"/>
</dbReference>